<protein>
    <recommendedName>
        <fullName evidence="2">Single-stranded-DNA-specific exonuclease RecJ</fullName>
    </recommendedName>
</protein>
<dbReference type="Pfam" id="PF02272">
    <property type="entry name" value="DHHA1"/>
    <property type="match status" value="1"/>
</dbReference>
<keyword evidence="5" id="KW-0269">Exonuclease</keyword>
<dbReference type="PANTHER" id="PTHR30255">
    <property type="entry name" value="SINGLE-STRANDED-DNA-SPECIFIC EXONUCLEASE RECJ"/>
    <property type="match status" value="1"/>
</dbReference>
<dbReference type="InterPro" id="IPR018779">
    <property type="entry name" value="RecJ_C"/>
</dbReference>
<evidence type="ECO:0000313" key="11">
    <source>
        <dbReference type="EMBL" id="RDX02854.1"/>
    </source>
</evidence>
<dbReference type="InterPro" id="IPR001667">
    <property type="entry name" value="DDH_dom"/>
</dbReference>
<dbReference type="InterPro" id="IPR041122">
    <property type="entry name" value="RecJ_OB"/>
</dbReference>
<dbReference type="NCBIfam" id="TIGR00644">
    <property type="entry name" value="recJ"/>
    <property type="match status" value="1"/>
</dbReference>
<evidence type="ECO:0000259" key="8">
    <source>
        <dbReference type="Pfam" id="PF02272"/>
    </source>
</evidence>
<keyword evidence="12" id="KW-1185">Reference proteome</keyword>
<accession>A0A3D8TX28</accession>
<dbReference type="InterPro" id="IPR003156">
    <property type="entry name" value="DHHA1_dom"/>
</dbReference>
<dbReference type="PANTHER" id="PTHR30255:SF2">
    <property type="entry name" value="SINGLE-STRANDED-DNA-SPECIFIC EXONUCLEASE RECJ"/>
    <property type="match status" value="1"/>
</dbReference>
<dbReference type="GO" id="GO:0003676">
    <property type="term" value="F:nucleic acid binding"/>
    <property type="evidence" value="ECO:0007669"/>
    <property type="project" value="InterPro"/>
</dbReference>
<evidence type="ECO:0000256" key="3">
    <source>
        <dbReference type="ARBA" id="ARBA00022722"/>
    </source>
</evidence>
<evidence type="ECO:0000313" key="12">
    <source>
        <dbReference type="Proteomes" id="UP000257055"/>
    </source>
</evidence>
<keyword evidence="6" id="KW-0175">Coiled coil</keyword>
<feature type="domain" description="DHHA1" evidence="8">
    <location>
        <begin position="352"/>
        <end position="443"/>
    </location>
</feature>
<dbReference type="Proteomes" id="UP000257055">
    <property type="component" value="Unassembled WGS sequence"/>
</dbReference>
<dbReference type="AlphaFoldDB" id="A0A3D8TX28"/>
<evidence type="ECO:0000259" key="7">
    <source>
        <dbReference type="Pfam" id="PF01368"/>
    </source>
</evidence>
<feature type="coiled-coil region" evidence="6">
    <location>
        <begin position="302"/>
        <end position="333"/>
    </location>
</feature>
<dbReference type="InterPro" id="IPR038763">
    <property type="entry name" value="DHH_sf"/>
</dbReference>
<evidence type="ECO:0000259" key="10">
    <source>
        <dbReference type="Pfam" id="PF17768"/>
    </source>
</evidence>
<feature type="domain" description="DDH" evidence="7">
    <location>
        <begin position="88"/>
        <end position="232"/>
    </location>
</feature>
<dbReference type="Pfam" id="PF01368">
    <property type="entry name" value="DHH"/>
    <property type="match status" value="1"/>
</dbReference>
<evidence type="ECO:0000256" key="4">
    <source>
        <dbReference type="ARBA" id="ARBA00022801"/>
    </source>
</evidence>
<evidence type="ECO:0000256" key="5">
    <source>
        <dbReference type="ARBA" id="ARBA00022839"/>
    </source>
</evidence>
<keyword evidence="4" id="KW-0378">Hydrolase</keyword>
<organism evidence="11 12">
    <name type="scientific">Listeria kieliensis</name>
    <dbReference type="NCBI Taxonomy" id="1621700"/>
    <lineage>
        <taxon>Bacteria</taxon>
        <taxon>Bacillati</taxon>
        <taxon>Bacillota</taxon>
        <taxon>Bacilli</taxon>
        <taxon>Bacillales</taxon>
        <taxon>Listeriaceae</taxon>
        <taxon>Listeria</taxon>
    </lineage>
</organism>
<dbReference type="GO" id="GO:0008409">
    <property type="term" value="F:5'-3' exonuclease activity"/>
    <property type="evidence" value="ECO:0007669"/>
    <property type="project" value="InterPro"/>
</dbReference>
<name>A0A3D8TX28_9LIST</name>
<sequence length="775" mass="86950">MKGGTIVIHSKYIWKTEEIAKDKAAALAEELGVSPVLAEMLSKRKVTTKGQLDKFFHPDKFSAYDPFLLQEMDKAVERIQKAIAQNEKIMIYGDYDADGVTSIAVLFSSLEKLGAQVDFYIPNRFTEGYGPNKEAFQMIKNQGYDLLITVDNGIAALDVMEFAKEIDLDVIITDHHEKRDTLPEAIAVIHPRHPLSEYPFHDLAGVGVSYKLSHALLGEEPEELLDLVAVGTVADLVSLTDENRLLVQKGLQVLRNTPNLGLQVLAKKAGAKLHEATEETIGFMLAPRLNAVGRLGAADPACELLLAHIDEEAEELAQLIDETNKERRTLVADITKQASQMVEEMEKMPSMIIVAASDWNAGVLGIVASRLVEKFGRPTICLAIDEATGLAKGSGRSVPAFHLYQELDQNRELLEAFGGHPMAAGLTIRVDALQAFTENMEGQAAKLSQEDLKPALQIEDTISLETASLSFIQMVEQMAPFGTGNPKPLFKFASVHLEGTKQIGADKTHLKTFLKKDEALLDAVGFNIGHLVSELSPAAEVDVVGELSVNEWNNVRKPQMRLVDLSVSHWQVFDVRNRTEWNQLLREKKSKRVFICFEESSKEALDNLEETVIAFSDSLSEASLPKSEEIIFADIPQEVEQLERVVQEIQPEKIYFHFHSGENNEMDRLPDRKAFASLYGLIKKFQPFSLSKYEEALSRKFGWSKQQIEFMSGVFFELDFVKIEGDVITLQETAGKRNLEEAKLYQQKERELETRQKLLYASYSDLFNWMKRIME</sequence>
<dbReference type="Gene3D" id="3.90.1640.30">
    <property type="match status" value="1"/>
</dbReference>
<keyword evidence="3" id="KW-0540">Nuclease</keyword>
<evidence type="ECO:0000256" key="1">
    <source>
        <dbReference type="ARBA" id="ARBA00005915"/>
    </source>
</evidence>
<dbReference type="GO" id="GO:0006281">
    <property type="term" value="P:DNA repair"/>
    <property type="evidence" value="ECO:0007669"/>
    <property type="project" value="InterPro"/>
</dbReference>
<dbReference type="InterPro" id="IPR051673">
    <property type="entry name" value="SSDNA_exonuclease_RecJ"/>
</dbReference>
<reference evidence="12" key="1">
    <citation type="submission" date="2015-04" db="EMBL/GenBank/DDBJ databases">
        <authorList>
            <person name="Schardt J."/>
            <person name="Mueller-Herbst S."/>
            <person name="Scherer S."/>
            <person name="Huptas C."/>
        </authorList>
    </citation>
    <scope>NUCLEOTIDE SEQUENCE [LARGE SCALE GENOMIC DNA]</scope>
    <source>
        <strain evidence="12">Kiel-L1</strain>
    </source>
</reference>
<dbReference type="EMBL" id="LARY01000001">
    <property type="protein sequence ID" value="RDX02854.1"/>
    <property type="molecule type" value="Genomic_DNA"/>
</dbReference>
<dbReference type="Pfam" id="PF17768">
    <property type="entry name" value="RecJ_OB"/>
    <property type="match status" value="1"/>
</dbReference>
<comment type="similarity">
    <text evidence="1">Belongs to the RecJ family.</text>
</comment>
<dbReference type="InterPro" id="IPR004610">
    <property type="entry name" value="RecJ"/>
</dbReference>
<evidence type="ECO:0000256" key="2">
    <source>
        <dbReference type="ARBA" id="ARBA00019841"/>
    </source>
</evidence>
<feature type="domain" description="RecJ OB" evidence="10">
    <location>
        <begin position="461"/>
        <end position="564"/>
    </location>
</feature>
<dbReference type="GO" id="GO:0006310">
    <property type="term" value="P:DNA recombination"/>
    <property type="evidence" value="ECO:0007669"/>
    <property type="project" value="InterPro"/>
</dbReference>
<proteinExistence type="inferred from homology"/>
<gene>
    <name evidence="11" type="ORF">UR08_04945</name>
</gene>
<dbReference type="SUPFAM" id="SSF64182">
    <property type="entry name" value="DHH phosphoesterases"/>
    <property type="match status" value="1"/>
</dbReference>
<dbReference type="Gene3D" id="3.10.310.30">
    <property type="match status" value="1"/>
</dbReference>
<comment type="caution">
    <text evidence="11">The sequence shown here is derived from an EMBL/GenBank/DDBJ whole genome shotgun (WGS) entry which is preliminary data.</text>
</comment>
<dbReference type="Pfam" id="PF10141">
    <property type="entry name" value="ssDNA-exonuc_C"/>
    <property type="match status" value="1"/>
</dbReference>
<evidence type="ECO:0000259" key="9">
    <source>
        <dbReference type="Pfam" id="PF10141"/>
    </source>
</evidence>
<evidence type="ECO:0000256" key="6">
    <source>
        <dbReference type="SAM" id="Coils"/>
    </source>
</evidence>
<feature type="domain" description="Single-stranded-DNA-specific exonuclease RecJ C-terminal" evidence="9">
    <location>
        <begin position="571"/>
        <end position="770"/>
    </location>
</feature>